<sequence>MTRKKVKLAYITNDSARKATFKKRKKGLIKKITELSTLCDIDACVIIYSPYDAQPEVYPSPLGLQQVLARFKKMPEMEQSKKMVNQECFLRQRIAKANEQLKKQRKDNREKEITRLMFQSLTGAKGLQGLSILDLNDLGWLIEQNLKEINRKMERIGGRQMHESKPRPGILAMHAAEKKARSDVEAEIRAPPGFEAKPQWFMDLMNQAHEQQQHVGFGAGGEELMLPHFGDQNNGHWSNGFYH</sequence>
<evidence type="ECO:0000256" key="3">
    <source>
        <dbReference type="ARBA" id="ARBA00023125"/>
    </source>
</evidence>
<dbReference type="CDD" id="cd00266">
    <property type="entry name" value="MADS_SRF_like"/>
    <property type="match status" value="1"/>
</dbReference>
<keyword evidence="8" id="KW-1185">Reference proteome</keyword>
<dbReference type="eggNOG" id="KOG0014">
    <property type="taxonomic scope" value="Eukaryota"/>
</dbReference>
<dbReference type="STRING" id="981085.W9R845"/>
<evidence type="ECO:0000256" key="2">
    <source>
        <dbReference type="ARBA" id="ARBA00023015"/>
    </source>
</evidence>
<dbReference type="Proteomes" id="UP000030645">
    <property type="component" value="Unassembled WGS sequence"/>
</dbReference>
<proteinExistence type="predicted"/>
<protein>
    <submittedName>
        <fullName evidence="7">Agamous-like MADS-box protein AGL80</fullName>
    </submittedName>
</protein>
<dbReference type="SUPFAM" id="SSF55455">
    <property type="entry name" value="SRF-like"/>
    <property type="match status" value="1"/>
</dbReference>
<organism evidence="7 8">
    <name type="scientific">Morus notabilis</name>
    <dbReference type="NCBI Taxonomy" id="981085"/>
    <lineage>
        <taxon>Eukaryota</taxon>
        <taxon>Viridiplantae</taxon>
        <taxon>Streptophyta</taxon>
        <taxon>Embryophyta</taxon>
        <taxon>Tracheophyta</taxon>
        <taxon>Spermatophyta</taxon>
        <taxon>Magnoliopsida</taxon>
        <taxon>eudicotyledons</taxon>
        <taxon>Gunneridae</taxon>
        <taxon>Pentapetalae</taxon>
        <taxon>rosids</taxon>
        <taxon>fabids</taxon>
        <taxon>Rosales</taxon>
        <taxon>Moraceae</taxon>
        <taxon>Moreae</taxon>
        <taxon>Morus</taxon>
    </lineage>
</organism>
<dbReference type="GO" id="GO:0045944">
    <property type="term" value="P:positive regulation of transcription by RNA polymerase II"/>
    <property type="evidence" value="ECO:0007669"/>
    <property type="project" value="InterPro"/>
</dbReference>
<dbReference type="FunFam" id="3.40.1810.10:FF:000018">
    <property type="entry name" value="agamous-like MADS-box protein AGL80"/>
    <property type="match status" value="1"/>
</dbReference>
<dbReference type="Pfam" id="PF00319">
    <property type="entry name" value="SRF-TF"/>
    <property type="match status" value="1"/>
</dbReference>
<evidence type="ECO:0000256" key="1">
    <source>
        <dbReference type="ARBA" id="ARBA00004123"/>
    </source>
</evidence>
<keyword evidence="2" id="KW-0805">Transcription regulation</keyword>
<dbReference type="SMART" id="SM00432">
    <property type="entry name" value="MADS"/>
    <property type="match status" value="1"/>
</dbReference>
<dbReference type="InterPro" id="IPR002100">
    <property type="entry name" value="TF_MADSbox"/>
</dbReference>
<name>W9R845_9ROSA</name>
<feature type="domain" description="MADS-box" evidence="6">
    <location>
        <begin position="1"/>
        <end position="49"/>
    </location>
</feature>
<evidence type="ECO:0000313" key="8">
    <source>
        <dbReference type="Proteomes" id="UP000030645"/>
    </source>
</evidence>
<keyword evidence="3" id="KW-0238">DNA-binding</keyword>
<dbReference type="OrthoDB" id="1141271at2759"/>
<gene>
    <name evidence="7" type="ORF">L484_022655</name>
</gene>
<dbReference type="InterPro" id="IPR050142">
    <property type="entry name" value="MADS-box/MEF2_TF"/>
</dbReference>
<dbReference type="PANTHER" id="PTHR48019">
    <property type="entry name" value="SERUM RESPONSE FACTOR HOMOLOG"/>
    <property type="match status" value="1"/>
</dbReference>
<dbReference type="PRINTS" id="PR00404">
    <property type="entry name" value="MADSDOMAIN"/>
</dbReference>
<evidence type="ECO:0000256" key="5">
    <source>
        <dbReference type="ARBA" id="ARBA00023242"/>
    </source>
</evidence>
<dbReference type="EMBL" id="KE344347">
    <property type="protein sequence ID" value="EXB57549.1"/>
    <property type="molecule type" value="Genomic_DNA"/>
</dbReference>
<dbReference type="GO" id="GO:0046983">
    <property type="term" value="F:protein dimerization activity"/>
    <property type="evidence" value="ECO:0007669"/>
    <property type="project" value="InterPro"/>
</dbReference>
<accession>W9R845</accession>
<dbReference type="InterPro" id="IPR033897">
    <property type="entry name" value="SRF-like_MADS-box"/>
</dbReference>
<evidence type="ECO:0000313" key="7">
    <source>
        <dbReference type="EMBL" id="EXB57549.1"/>
    </source>
</evidence>
<dbReference type="Gene3D" id="3.40.1810.10">
    <property type="entry name" value="Transcription factor, MADS-box"/>
    <property type="match status" value="1"/>
</dbReference>
<reference evidence="8" key="1">
    <citation type="submission" date="2013-01" db="EMBL/GenBank/DDBJ databases">
        <title>Draft Genome Sequence of a Mulberry Tree, Morus notabilis C.K. Schneid.</title>
        <authorList>
            <person name="He N."/>
            <person name="Zhao S."/>
        </authorList>
    </citation>
    <scope>NUCLEOTIDE SEQUENCE</scope>
</reference>
<dbReference type="InterPro" id="IPR036879">
    <property type="entry name" value="TF_MADSbox_sf"/>
</dbReference>
<evidence type="ECO:0000256" key="4">
    <source>
        <dbReference type="ARBA" id="ARBA00023163"/>
    </source>
</evidence>
<dbReference type="GO" id="GO:0005634">
    <property type="term" value="C:nucleus"/>
    <property type="evidence" value="ECO:0007669"/>
    <property type="project" value="UniProtKB-SubCell"/>
</dbReference>
<dbReference type="KEGG" id="mnt:21405465"/>
<dbReference type="GO" id="GO:0000987">
    <property type="term" value="F:cis-regulatory region sequence-specific DNA binding"/>
    <property type="evidence" value="ECO:0007669"/>
    <property type="project" value="InterPro"/>
</dbReference>
<keyword evidence="4" id="KW-0804">Transcription</keyword>
<comment type="subcellular location">
    <subcellularLocation>
        <location evidence="1">Nucleus</location>
    </subcellularLocation>
</comment>
<dbReference type="GO" id="GO:0000981">
    <property type="term" value="F:DNA-binding transcription factor activity, RNA polymerase II-specific"/>
    <property type="evidence" value="ECO:0007669"/>
    <property type="project" value="InterPro"/>
</dbReference>
<dbReference type="AlphaFoldDB" id="W9R845"/>
<keyword evidence="5" id="KW-0539">Nucleus</keyword>
<dbReference type="PROSITE" id="PS50066">
    <property type="entry name" value="MADS_BOX_2"/>
    <property type="match status" value="1"/>
</dbReference>
<evidence type="ECO:0000259" key="6">
    <source>
        <dbReference type="PROSITE" id="PS50066"/>
    </source>
</evidence>